<dbReference type="EMBL" id="JBEPLW010000009">
    <property type="protein sequence ID" value="MET3575594.1"/>
    <property type="molecule type" value="Genomic_DNA"/>
</dbReference>
<dbReference type="RefSeq" id="WP_354196884.1">
    <property type="nucleotide sequence ID" value="NZ_JBEPLW010000009.1"/>
</dbReference>
<keyword evidence="1" id="KW-0812">Transmembrane</keyword>
<dbReference type="Proteomes" id="UP001549099">
    <property type="component" value="Unassembled WGS sequence"/>
</dbReference>
<protein>
    <submittedName>
        <fullName evidence="2">Uncharacterized protein</fullName>
    </submittedName>
</protein>
<proteinExistence type="predicted"/>
<reference evidence="2 3" key="1">
    <citation type="submission" date="2024-06" db="EMBL/GenBank/DDBJ databases">
        <title>Genomic Encyclopedia of Type Strains, Phase IV (KMG-IV): sequencing the most valuable type-strain genomes for metagenomic binning, comparative biology and taxonomic classification.</title>
        <authorList>
            <person name="Goeker M."/>
        </authorList>
    </citation>
    <scope>NUCLEOTIDE SEQUENCE [LARGE SCALE GENOMIC DNA]</scope>
    <source>
        <strain evidence="2 3">DSM 26128</strain>
    </source>
</reference>
<dbReference type="InterPro" id="IPR054381">
    <property type="entry name" value="CydS"/>
</dbReference>
<feature type="transmembrane region" description="Helical" evidence="1">
    <location>
        <begin position="6"/>
        <end position="31"/>
    </location>
</feature>
<accession>A0ABV2GBE0</accession>
<evidence type="ECO:0000313" key="3">
    <source>
        <dbReference type="Proteomes" id="UP001549099"/>
    </source>
</evidence>
<keyword evidence="1" id="KW-0472">Membrane</keyword>
<dbReference type="Pfam" id="PF22282">
    <property type="entry name" value="CydS"/>
    <property type="match status" value="1"/>
</dbReference>
<evidence type="ECO:0000313" key="2">
    <source>
        <dbReference type="EMBL" id="MET3575594.1"/>
    </source>
</evidence>
<comment type="caution">
    <text evidence="2">The sequence shown here is derived from an EMBL/GenBank/DDBJ whole genome shotgun (WGS) entry which is preliminary data.</text>
</comment>
<sequence length="41" mass="4626">MNDFLIFYAPFIVLIGVILVAFIVAPFDDAVTKGPKERKKK</sequence>
<gene>
    <name evidence="2" type="ORF">ABID49_001499</name>
</gene>
<keyword evidence="1" id="KW-1133">Transmembrane helix</keyword>
<name>A0ABV2GBE0_9BACL</name>
<organism evidence="2 3">
    <name type="scientific">Bhargavaea ullalensis</name>
    <dbReference type="NCBI Taxonomy" id="1265685"/>
    <lineage>
        <taxon>Bacteria</taxon>
        <taxon>Bacillati</taxon>
        <taxon>Bacillota</taxon>
        <taxon>Bacilli</taxon>
        <taxon>Bacillales</taxon>
        <taxon>Caryophanaceae</taxon>
        <taxon>Bhargavaea</taxon>
    </lineage>
</organism>
<evidence type="ECO:0000256" key="1">
    <source>
        <dbReference type="SAM" id="Phobius"/>
    </source>
</evidence>
<keyword evidence="3" id="KW-1185">Reference proteome</keyword>